<name>T1G6G2_HELRO</name>
<dbReference type="Pfam" id="PF02297">
    <property type="entry name" value="COX6B"/>
    <property type="match status" value="1"/>
</dbReference>
<evidence type="ECO:0000313" key="4">
    <source>
        <dbReference type="EMBL" id="ESN95593.1"/>
    </source>
</evidence>
<dbReference type="GeneID" id="20216659"/>
<dbReference type="FunCoup" id="T1G6G2">
    <property type="interactions" value="289"/>
</dbReference>
<evidence type="ECO:0000313" key="6">
    <source>
        <dbReference type="Proteomes" id="UP000015101"/>
    </source>
</evidence>
<dbReference type="RefSeq" id="XP_009026320.1">
    <property type="nucleotide sequence ID" value="XM_009028072.1"/>
</dbReference>
<evidence type="ECO:0000256" key="1">
    <source>
        <dbReference type="ARBA" id="ARBA00004173"/>
    </source>
</evidence>
<keyword evidence="6" id="KW-1185">Reference proteome</keyword>
<evidence type="ECO:0000256" key="2">
    <source>
        <dbReference type="ARBA" id="ARBA00023128"/>
    </source>
</evidence>
<proteinExistence type="predicted"/>
<dbReference type="InParanoid" id="T1G6G2"/>
<accession>T1G6G2</accession>
<dbReference type="SUPFAM" id="SSF47694">
    <property type="entry name" value="Cytochrome c oxidase subunit h"/>
    <property type="match status" value="1"/>
</dbReference>
<dbReference type="HOGENOM" id="CLU_142408_4_0_1"/>
<gene>
    <name evidence="5" type="primary">20216659</name>
    <name evidence="4" type="ORF">HELRODRAFT_86725</name>
</gene>
<reference evidence="6" key="1">
    <citation type="submission" date="2012-12" db="EMBL/GenBank/DDBJ databases">
        <authorList>
            <person name="Hellsten U."/>
            <person name="Grimwood J."/>
            <person name="Chapman J.A."/>
            <person name="Shapiro H."/>
            <person name="Aerts A."/>
            <person name="Otillar R.P."/>
            <person name="Terry A.Y."/>
            <person name="Boore J.L."/>
            <person name="Simakov O."/>
            <person name="Marletaz F."/>
            <person name="Cho S.-J."/>
            <person name="Edsinger-Gonzales E."/>
            <person name="Havlak P."/>
            <person name="Kuo D.-H."/>
            <person name="Larsson T."/>
            <person name="Lv J."/>
            <person name="Arendt D."/>
            <person name="Savage R."/>
            <person name="Osoegawa K."/>
            <person name="de Jong P."/>
            <person name="Lindberg D.R."/>
            <person name="Seaver E.C."/>
            <person name="Weisblat D.A."/>
            <person name="Putnam N.H."/>
            <person name="Grigoriev I.V."/>
            <person name="Rokhsar D.S."/>
        </authorList>
    </citation>
    <scope>NUCLEOTIDE SEQUENCE</scope>
</reference>
<evidence type="ECO:0000256" key="3">
    <source>
        <dbReference type="ARBA" id="ARBA00023157"/>
    </source>
</evidence>
<dbReference type="InterPro" id="IPR036549">
    <property type="entry name" value="CX6/COA6-like_sf"/>
</dbReference>
<dbReference type="PROSITE" id="PS51808">
    <property type="entry name" value="CHCH"/>
    <property type="match status" value="1"/>
</dbReference>
<dbReference type="STRING" id="6412.T1G6G2"/>
<dbReference type="PANTHER" id="PTHR46690">
    <property type="entry name" value="CYTOCHROME C OXIDASE ASSEMBLY FACTOR 6 HOMOLOG"/>
    <property type="match status" value="1"/>
</dbReference>
<protein>
    <recommendedName>
        <fullName evidence="7">Cytochrome c oxidase assembly factor 6</fullName>
    </recommendedName>
</protein>
<dbReference type="InterPro" id="IPR048280">
    <property type="entry name" value="COX6B-like"/>
</dbReference>
<dbReference type="KEGG" id="hro:HELRODRAFT_86725"/>
<keyword evidence="3" id="KW-1015">Disulfide bond</keyword>
<dbReference type="EMBL" id="AMQM01006817">
    <property type="status" value="NOT_ANNOTATED_CDS"/>
    <property type="molecule type" value="Genomic_DNA"/>
</dbReference>
<organism evidence="5 6">
    <name type="scientific">Helobdella robusta</name>
    <name type="common">Californian leech</name>
    <dbReference type="NCBI Taxonomy" id="6412"/>
    <lineage>
        <taxon>Eukaryota</taxon>
        <taxon>Metazoa</taxon>
        <taxon>Spiralia</taxon>
        <taxon>Lophotrochozoa</taxon>
        <taxon>Annelida</taxon>
        <taxon>Clitellata</taxon>
        <taxon>Hirudinea</taxon>
        <taxon>Rhynchobdellida</taxon>
        <taxon>Glossiphoniidae</taxon>
        <taxon>Helobdella</taxon>
    </lineage>
</organism>
<dbReference type="EMBL" id="KB097519">
    <property type="protein sequence ID" value="ESN95593.1"/>
    <property type="molecule type" value="Genomic_DNA"/>
</dbReference>
<dbReference type="GO" id="GO:0008535">
    <property type="term" value="P:respiratory chain complex IV assembly"/>
    <property type="evidence" value="ECO:0000318"/>
    <property type="project" value="GO_Central"/>
</dbReference>
<dbReference type="GO" id="GO:0005739">
    <property type="term" value="C:mitochondrion"/>
    <property type="evidence" value="ECO:0000318"/>
    <property type="project" value="GO_Central"/>
</dbReference>
<dbReference type="AlphaFoldDB" id="T1G6G2"/>
<comment type="subcellular location">
    <subcellularLocation>
        <location evidence="1">Mitochondrion</location>
    </subcellularLocation>
</comment>
<dbReference type="PANTHER" id="PTHR46690:SF1">
    <property type="entry name" value="CYTOCHROME C OXIDASE ASSEMBLY FACTOR 6 HOMOLOG"/>
    <property type="match status" value="1"/>
</dbReference>
<sequence>FLLLSTEMTAPNKQQREKCWHARDDYWKCLDENNEDVQPCLQFKKIFEQSCSNQWVSLVSFFSY</sequence>
<dbReference type="OMA" id="WHARDDY"/>
<dbReference type="Proteomes" id="UP000015101">
    <property type="component" value="Unassembled WGS sequence"/>
</dbReference>
<dbReference type="CTD" id="20216659"/>
<reference evidence="5" key="3">
    <citation type="submission" date="2015-06" db="UniProtKB">
        <authorList>
            <consortium name="EnsemblMetazoa"/>
        </authorList>
    </citation>
    <scope>IDENTIFICATION</scope>
</reference>
<dbReference type="Gene3D" id="1.10.10.140">
    <property type="entry name" value="Cytochrome c oxidase, subunit VIb"/>
    <property type="match status" value="1"/>
</dbReference>
<keyword evidence="2" id="KW-0496">Mitochondrion</keyword>
<evidence type="ECO:0008006" key="7">
    <source>
        <dbReference type="Google" id="ProtNLM"/>
    </source>
</evidence>
<evidence type="ECO:0000313" key="5">
    <source>
        <dbReference type="EnsemblMetazoa" id="HelroP86725"/>
    </source>
</evidence>
<dbReference type="eggNOG" id="KOG3057">
    <property type="taxonomic scope" value="Eukaryota"/>
</dbReference>
<dbReference type="OrthoDB" id="16284at2759"/>
<dbReference type="EnsemblMetazoa" id="HelroT86725">
    <property type="protein sequence ID" value="HelroP86725"/>
    <property type="gene ID" value="HelroG86725"/>
</dbReference>
<reference evidence="4 6" key="2">
    <citation type="journal article" date="2013" name="Nature">
        <title>Insights into bilaterian evolution from three spiralian genomes.</title>
        <authorList>
            <person name="Simakov O."/>
            <person name="Marletaz F."/>
            <person name="Cho S.J."/>
            <person name="Edsinger-Gonzales E."/>
            <person name="Havlak P."/>
            <person name="Hellsten U."/>
            <person name="Kuo D.H."/>
            <person name="Larsson T."/>
            <person name="Lv J."/>
            <person name="Arendt D."/>
            <person name="Savage R."/>
            <person name="Osoegawa K."/>
            <person name="de Jong P."/>
            <person name="Grimwood J."/>
            <person name="Chapman J.A."/>
            <person name="Shapiro H."/>
            <person name="Aerts A."/>
            <person name="Otillar R.P."/>
            <person name="Terry A.Y."/>
            <person name="Boore J.L."/>
            <person name="Grigoriev I.V."/>
            <person name="Lindberg D.R."/>
            <person name="Seaver E.C."/>
            <person name="Weisblat D.A."/>
            <person name="Putnam N.H."/>
            <person name="Rokhsar D.S."/>
        </authorList>
    </citation>
    <scope>NUCLEOTIDE SEQUENCE</scope>
</reference>
<dbReference type="InterPro" id="IPR042289">
    <property type="entry name" value="COA6"/>
</dbReference>